<evidence type="ECO:0008006" key="4">
    <source>
        <dbReference type="Google" id="ProtNLM"/>
    </source>
</evidence>
<dbReference type="InterPro" id="IPR011990">
    <property type="entry name" value="TPR-like_helical_dom_sf"/>
</dbReference>
<evidence type="ECO:0000313" key="2">
    <source>
        <dbReference type="EMBL" id="HIZ07513.1"/>
    </source>
</evidence>
<dbReference type="Proteomes" id="UP000824024">
    <property type="component" value="Unassembled WGS sequence"/>
</dbReference>
<organism evidence="2 3">
    <name type="scientific">Candidatus Eubacterium avistercoris</name>
    <dbReference type="NCBI Taxonomy" id="2838567"/>
    <lineage>
        <taxon>Bacteria</taxon>
        <taxon>Bacillati</taxon>
        <taxon>Bacillota</taxon>
        <taxon>Clostridia</taxon>
        <taxon>Eubacteriales</taxon>
        <taxon>Eubacteriaceae</taxon>
        <taxon>Eubacterium</taxon>
    </lineage>
</organism>
<dbReference type="SUPFAM" id="SSF48452">
    <property type="entry name" value="TPR-like"/>
    <property type="match status" value="1"/>
</dbReference>
<proteinExistence type="predicted"/>
<accession>A0A9D2IGI0</accession>
<evidence type="ECO:0000313" key="3">
    <source>
        <dbReference type="Proteomes" id="UP000824024"/>
    </source>
</evidence>
<reference evidence="2" key="2">
    <citation type="submission" date="2021-04" db="EMBL/GenBank/DDBJ databases">
        <authorList>
            <person name="Gilroy R."/>
        </authorList>
    </citation>
    <scope>NUCLEOTIDE SEQUENCE</scope>
    <source>
        <strain evidence="2">CHK192-9172</strain>
    </source>
</reference>
<feature type="transmembrane region" description="Helical" evidence="1">
    <location>
        <begin position="242"/>
        <end position="264"/>
    </location>
</feature>
<dbReference type="Pfam" id="PF13181">
    <property type="entry name" value="TPR_8"/>
    <property type="match status" value="1"/>
</dbReference>
<evidence type="ECO:0000256" key="1">
    <source>
        <dbReference type="SAM" id="Phobius"/>
    </source>
</evidence>
<feature type="non-terminal residue" evidence="2">
    <location>
        <position position="265"/>
    </location>
</feature>
<reference evidence="2" key="1">
    <citation type="journal article" date="2021" name="PeerJ">
        <title>Extensive microbial diversity within the chicken gut microbiome revealed by metagenomics and culture.</title>
        <authorList>
            <person name="Gilroy R."/>
            <person name="Ravi A."/>
            <person name="Getino M."/>
            <person name="Pursley I."/>
            <person name="Horton D.L."/>
            <person name="Alikhan N.F."/>
            <person name="Baker D."/>
            <person name="Gharbi K."/>
            <person name="Hall N."/>
            <person name="Watson M."/>
            <person name="Adriaenssens E.M."/>
            <person name="Foster-Nyarko E."/>
            <person name="Jarju S."/>
            <person name="Secka A."/>
            <person name="Antonio M."/>
            <person name="Oren A."/>
            <person name="Chaudhuri R.R."/>
            <person name="La Ragione R."/>
            <person name="Hildebrand F."/>
            <person name="Pallen M.J."/>
        </authorList>
    </citation>
    <scope>NUCLEOTIDE SEQUENCE</scope>
    <source>
        <strain evidence="2">CHK192-9172</strain>
    </source>
</reference>
<dbReference type="Gene3D" id="1.25.40.10">
    <property type="entry name" value="Tetratricopeptide repeat domain"/>
    <property type="match status" value="1"/>
</dbReference>
<comment type="caution">
    <text evidence="2">The sequence shown here is derived from an EMBL/GenBank/DDBJ whole genome shotgun (WGS) entry which is preliminary data.</text>
</comment>
<keyword evidence="1" id="KW-1133">Transmembrane helix</keyword>
<protein>
    <recommendedName>
        <fullName evidence="4">Tetratricopeptide repeat protein</fullName>
    </recommendedName>
</protein>
<sequence length="265" mass="29612">MFCYNCGAQLDSTDTCPNCEADVRVIKKIQAVSNRLYNDGLAKAKVRNLSGAIDDLKLSLRYNKMNMDARNLLGLVYFEMGEAVDALSEWVISKSLIPDDNPASEYLRKIQSNNVYLEKLNQTIKKFNQTLLYCRQGNEDLAVIQLKKVVSENPKLVKGQQLLALLYIKEEKYDLAKKCLKAAAKVDKNNITTMTYLQECSEHLKDGGKGSGKEKGDKDTVTYESGNDIIIRPRRFKDNTTLMSVVNILVGAAIGIAVVCFLVIP</sequence>
<dbReference type="SMART" id="SM00028">
    <property type="entry name" value="TPR"/>
    <property type="match status" value="4"/>
</dbReference>
<dbReference type="EMBL" id="DXCH01000176">
    <property type="protein sequence ID" value="HIZ07513.1"/>
    <property type="molecule type" value="Genomic_DNA"/>
</dbReference>
<gene>
    <name evidence="2" type="ORF">IAA08_06215</name>
</gene>
<dbReference type="InterPro" id="IPR019734">
    <property type="entry name" value="TPR_rpt"/>
</dbReference>
<keyword evidence="1" id="KW-0472">Membrane</keyword>
<keyword evidence="1" id="KW-0812">Transmembrane</keyword>
<name>A0A9D2IGI0_9FIRM</name>
<dbReference type="AlphaFoldDB" id="A0A9D2IGI0"/>